<gene>
    <name evidence="2" type="ORF">M6B38_311330</name>
    <name evidence="1" type="ORF">M6B38_315025</name>
</gene>
<dbReference type="EMBL" id="JANAVB010009999">
    <property type="protein sequence ID" value="KAJ6839469.1"/>
    <property type="molecule type" value="Genomic_DNA"/>
</dbReference>
<dbReference type="EMBL" id="JANAVB010009598">
    <property type="protein sequence ID" value="KAJ6839968.1"/>
    <property type="molecule type" value="Genomic_DNA"/>
</dbReference>
<sequence>MAKSFSSIPKILNPISETLPRLKPRTRSHVSFRIRAAARSSSFSNREVVQVRRNLRKDQRPRRRLIKISTTDGRWHGEWICEYVFSLRDLQLADLAEDGQQDTQVFISLTIQKHAGFGFSIDGRIVTSLNRKCSCCISSYCQEIDTTFDVWVLPSGKDSEPPLSAIGGTDPSLSDLCKTWV</sequence>
<organism evidence="1 3">
    <name type="scientific">Iris pallida</name>
    <name type="common">Sweet iris</name>
    <dbReference type="NCBI Taxonomy" id="29817"/>
    <lineage>
        <taxon>Eukaryota</taxon>
        <taxon>Viridiplantae</taxon>
        <taxon>Streptophyta</taxon>
        <taxon>Embryophyta</taxon>
        <taxon>Tracheophyta</taxon>
        <taxon>Spermatophyta</taxon>
        <taxon>Magnoliopsida</taxon>
        <taxon>Liliopsida</taxon>
        <taxon>Asparagales</taxon>
        <taxon>Iridaceae</taxon>
        <taxon>Iridoideae</taxon>
        <taxon>Irideae</taxon>
        <taxon>Iris</taxon>
    </lineage>
</organism>
<reference evidence="1" key="1">
    <citation type="journal article" date="2023" name="GigaByte">
        <title>Genome assembly of the bearded iris, Iris pallida Lam.</title>
        <authorList>
            <person name="Bruccoleri R.E."/>
            <person name="Oakeley E.J."/>
            <person name="Faust A.M.E."/>
            <person name="Altorfer M."/>
            <person name="Dessus-Babus S."/>
            <person name="Burckhardt D."/>
            <person name="Oertli M."/>
            <person name="Naumann U."/>
            <person name="Petersen F."/>
            <person name="Wong J."/>
        </authorList>
    </citation>
    <scope>NUCLEOTIDE SEQUENCE</scope>
    <source>
        <strain evidence="1">GSM-AAB239-AS_SAM_17_03QT</strain>
    </source>
</reference>
<dbReference type="PANTHER" id="PTHR37734:SF1">
    <property type="entry name" value="LARGE RIBOSOMAL RNA SUBUNIT ACCUMULATION PROTEIN YCED HOMOLOG 2, CHLOROPLASTIC"/>
    <property type="match status" value="1"/>
</dbReference>
<evidence type="ECO:0000313" key="2">
    <source>
        <dbReference type="EMBL" id="KAJ6839968.1"/>
    </source>
</evidence>
<keyword evidence="3" id="KW-1185">Reference proteome</keyword>
<protein>
    <submittedName>
        <fullName evidence="1">Uncharacterized protein</fullName>
    </submittedName>
</protein>
<reference evidence="1" key="2">
    <citation type="submission" date="2023-04" db="EMBL/GenBank/DDBJ databases">
        <authorList>
            <person name="Bruccoleri R.E."/>
            <person name="Oakeley E.J."/>
            <person name="Faust A.-M."/>
            <person name="Dessus-Babus S."/>
            <person name="Altorfer M."/>
            <person name="Burckhardt D."/>
            <person name="Oertli M."/>
            <person name="Naumann U."/>
            <person name="Petersen F."/>
            <person name="Wong J."/>
        </authorList>
    </citation>
    <scope>NUCLEOTIDE SEQUENCE</scope>
    <source>
        <strain evidence="1">GSM-AAB239-AS_SAM_17_03QT</strain>
        <tissue evidence="1">Leaf</tissue>
    </source>
</reference>
<dbReference type="InterPro" id="IPR044985">
    <property type="entry name" value="YceD_plant"/>
</dbReference>
<comment type="caution">
    <text evidence="1">The sequence shown here is derived from an EMBL/GenBank/DDBJ whole genome shotgun (WGS) entry which is preliminary data.</text>
</comment>
<proteinExistence type="predicted"/>
<name>A0AAX6HEM0_IRIPA</name>
<dbReference type="Proteomes" id="UP001140949">
    <property type="component" value="Unassembled WGS sequence"/>
</dbReference>
<evidence type="ECO:0000313" key="1">
    <source>
        <dbReference type="EMBL" id="KAJ6839469.1"/>
    </source>
</evidence>
<evidence type="ECO:0000313" key="3">
    <source>
        <dbReference type="Proteomes" id="UP001140949"/>
    </source>
</evidence>
<dbReference type="AlphaFoldDB" id="A0AAX6HEM0"/>
<accession>A0AAX6HEM0</accession>
<dbReference type="PANTHER" id="PTHR37734">
    <property type="entry name" value="LARGE RIBOSOMAL RNA SUBUNIT ACCUMULATION PROTEIN YCED HOMOLOG 2, CHLOROPLASTIC"/>
    <property type="match status" value="1"/>
</dbReference>